<evidence type="ECO:0000259" key="7">
    <source>
        <dbReference type="PROSITE" id="PS50035"/>
    </source>
</evidence>
<keyword evidence="4" id="KW-0378">Hydrolase</keyword>
<accession>A0A953LAB5</accession>
<dbReference type="SUPFAM" id="SSF56024">
    <property type="entry name" value="Phospholipase D/nuclease"/>
    <property type="match status" value="2"/>
</dbReference>
<dbReference type="GO" id="GO:0006793">
    <property type="term" value="P:phosphorus metabolic process"/>
    <property type="evidence" value="ECO:0007669"/>
    <property type="project" value="UniProtKB-ARBA"/>
</dbReference>
<evidence type="ECO:0000256" key="4">
    <source>
        <dbReference type="ARBA" id="ARBA00022801"/>
    </source>
</evidence>
<evidence type="ECO:0000256" key="3">
    <source>
        <dbReference type="ARBA" id="ARBA00012027"/>
    </source>
</evidence>
<dbReference type="PROSITE" id="PS50035">
    <property type="entry name" value="PLD"/>
    <property type="match status" value="1"/>
</dbReference>
<evidence type="ECO:0000256" key="5">
    <source>
        <dbReference type="ARBA" id="ARBA00022963"/>
    </source>
</evidence>
<dbReference type="Proteomes" id="UP000753961">
    <property type="component" value="Unassembled WGS sequence"/>
</dbReference>
<dbReference type="GO" id="GO:0016042">
    <property type="term" value="P:lipid catabolic process"/>
    <property type="evidence" value="ECO:0007669"/>
    <property type="project" value="UniProtKB-KW"/>
</dbReference>
<dbReference type="GO" id="GO:0004630">
    <property type="term" value="F:phospholipase D activity"/>
    <property type="evidence" value="ECO:0007669"/>
    <property type="project" value="UniProtKB-EC"/>
</dbReference>
<sequence>MIIKQTHITPILFLVLSWFVWACQTETTEQKVDIPEITAVELTTPKAVFTDVSRVSEQEASTVILDQLIDLIDAAVEGSQIYMSIFGFDYQDLINAFIRADLRGVELHLMIDRSPEGNEENYATLSRLKSVLSTNSEVFPIVNDARSIAINRNKFLLFSEVETTEGLKENVVFQTSQNFSYGGAKKFQDAVILADRGLYEAYLNYWEDLKDKANGGMADFEYREYVDPAAGIRVSFMPKRKNGKFFGDDTIEEILNSITAPDSTIIRIGMSLWTDTRFNLVKKLNELHDAGAQIEIVTKKRLGDKVYAGLLDLADKGALFHRLTNSNIHSKMMLIDGVIENQQTRLLITGSQNFTGNALRYNNEVTVILKDHTLFEGYWEHFDRILQAAD</sequence>
<comment type="caution">
    <text evidence="8">The sequence shown here is derived from an EMBL/GenBank/DDBJ whole genome shotgun (WGS) entry which is preliminary data.</text>
</comment>
<proteinExistence type="inferred from homology"/>
<evidence type="ECO:0000256" key="1">
    <source>
        <dbReference type="ARBA" id="ARBA00000798"/>
    </source>
</evidence>
<dbReference type="Pfam" id="PF13091">
    <property type="entry name" value="PLDc_2"/>
    <property type="match status" value="2"/>
</dbReference>
<keyword evidence="6" id="KW-0443">Lipid metabolism</keyword>
<organism evidence="8 9">
    <name type="scientific">Membranihabitans marinus</name>
    <dbReference type="NCBI Taxonomy" id="1227546"/>
    <lineage>
        <taxon>Bacteria</taxon>
        <taxon>Pseudomonadati</taxon>
        <taxon>Bacteroidota</taxon>
        <taxon>Saprospiria</taxon>
        <taxon>Saprospirales</taxon>
        <taxon>Saprospiraceae</taxon>
        <taxon>Membranihabitans</taxon>
    </lineage>
</organism>
<dbReference type="PANTHER" id="PTHR43856:SF1">
    <property type="entry name" value="MITOCHONDRIAL CARDIOLIPIN HYDROLASE"/>
    <property type="match status" value="1"/>
</dbReference>
<feature type="domain" description="PLD phosphodiesterase" evidence="7">
    <location>
        <begin position="324"/>
        <end position="358"/>
    </location>
</feature>
<comment type="similarity">
    <text evidence="2">Belongs to the phospholipase D family.</text>
</comment>
<evidence type="ECO:0000256" key="6">
    <source>
        <dbReference type="ARBA" id="ARBA00023098"/>
    </source>
</evidence>
<reference evidence="8" key="1">
    <citation type="submission" date="2021-06" db="EMBL/GenBank/DDBJ databases">
        <title>44 bacteria genomes isolated from Dapeng, Shenzhen.</title>
        <authorList>
            <person name="Zheng W."/>
            <person name="Yu S."/>
            <person name="Huang Y."/>
        </authorList>
    </citation>
    <scope>NUCLEOTIDE SEQUENCE</scope>
    <source>
        <strain evidence="8">DP5N28-2</strain>
    </source>
</reference>
<dbReference type="InterPro" id="IPR025202">
    <property type="entry name" value="PLD-like_dom"/>
</dbReference>
<evidence type="ECO:0000256" key="2">
    <source>
        <dbReference type="ARBA" id="ARBA00008664"/>
    </source>
</evidence>
<gene>
    <name evidence="8" type="ORF">KUV50_10320</name>
</gene>
<evidence type="ECO:0000313" key="9">
    <source>
        <dbReference type="Proteomes" id="UP000753961"/>
    </source>
</evidence>
<dbReference type="EMBL" id="JAHVHU010000009">
    <property type="protein sequence ID" value="MBY5958528.1"/>
    <property type="molecule type" value="Genomic_DNA"/>
</dbReference>
<protein>
    <recommendedName>
        <fullName evidence="3">phospholipase D</fullName>
        <ecNumber evidence="3">3.1.4.4</ecNumber>
    </recommendedName>
</protein>
<dbReference type="Gene3D" id="3.30.870.10">
    <property type="entry name" value="Endonuclease Chain A"/>
    <property type="match status" value="2"/>
</dbReference>
<comment type="catalytic activity">
    <reaction evidence="1">
        <text>a 1,2-diacyl-sn-glycero-3-phosphocholine + H2O = a 1,2-diacyl-sn-glycero-3-phosphate + choline + H(+)</text>
        <dbReference type="Rhea" id="RHEA:14445"/>
        <dbReference type="ChEBI" id="CHEBI:15354"/>
        <dbReference type="ChEBI" id="CHEBI:15377"/>
        <dbReference type="ChEBI" id="CHEBI:15378"/>
        <dbReference type="ChEBI" id="CHEBI:57643"/>
        <dbReference type="ChEBI" id="CHEBI:58608"/>
        <dbReference type="EC" id="3.1.4.4"/>
    </reaction>
</comment>
<dbReference type="InterPro" id="IPR001736">
    <property type="entry name" value="PLipase_D/transphosphatidylase"/>
</dbReference>
<dbReference type="AlphaFoldDB" id="A0A953LAB5"/>
<keyword evidence="5" id="KW-0442">Lipid degradation</keyword>
<dbReference type="RefSeq" id="WP_222580067.1">
    <property type="nucleotide sequence ID" value="NZ_JAHVHU010000009.1"/>
</dbReference>
<dbReference type="InterPro" id="IPR051406">
    <property type="entry name" value="PLD_domain"/>
</dbReference>
<keyword evidence="9" id="KW-1185">Reference proteome</keyword>
<evidence type="ECO:0000313" key="8">
    <source>
        <dbReference type="EMBL" id="MBY5958528.1"/>
    </source>
</evidence>
<dbReference type="GO" id="GO:0016891">
    <property type="term" value="F:RNA endonuclease activity producing 5'-phosphomonoesters, hydrolytic mechanism"/>
    <property type="evidence" value="ECO:0007669"/>
    <property type="project" value="TreeGrafter"/>
</dbReference>
<dbReference type="PANTHER" id="PTHR43856">
    <property type="entry name" value="CARDIOLIPIN HYDROLASE"/>
    <property type="match status" value="1"/>
</dbReference>
<name>A0A953LAB5_9BACT</name>
<dbReference type="EC" id="3.1.4.4" evidence="3"/>